<dbReference type="STRING" id="1089553.Tph_c20460"/>
<feature type="modified residue" description="2,3-didehydroalanine (Ser)" evidence="6">
    <location>
        <position position="151"/>
    </location>
</feature>
<dbReference type="NCBIfam" id="TIGR01225">
    <property type="entry name" value="hutH"/>
    <property type="match status" value="1"/>
</dbReference>
<comment type="similarity">
    <text evidence="6 7">Belongs to the PAL/histidase family.</text>
</comment>
<evidence type="ECO:0000256" key="5">
    <source>
        <dbReference type="ARBA" id="ARBA00049269"/>
    </source>
</evidence>
<evidence type="ECO:0000313" key="11">
    <source>
        <dbReference type="Proteomes" id="UP000000467"/>
    </source>
</evidence>
<dbReference type="GO" id="GO:0004397">
    <property type="term" value="F:histidine ammonia-lyase activity"/>
    <property type="evidence" value="ECO:0007669"/>
    <property type="project" value="UniProtKB-UniRule"/>
</dbReference>
<dbReference type="InterPro" id="IPR008948">
    <property type="entry name" value="L-Aspartase-like"/>
</dbReference>
<evidence type="ECO:0000256" key="7">
    <source>
        <dbReference type="RuleBase" id="RU003954"/>
    </source>
</evidence>
<dbReference type="HOGENOM" id="CLU_014801_4_0_9"/>
<protein>
    <recommendedName>
        <fullName evidence="2 6">Histidine ammonia-lyase</fullName>
        <shortName evidence="6">Histidase</shortName>
        <ecNumber evidence="2 6">4.3.1.3</ecNumber>
    </recommendedName>
</protein>
<dbReference type="HAMAP" id="MF_00229">
    <property type="entry name" value="His_ammonia_lyase"/>
    <property type="match status" value="1"/>
</dbReference>
<evidence type="ECO:0000256" key="9">
    <source>
        <dbReference type="RuleBase" id="RU004480"/>
    </source>
</evidence>
<evidence type="ECO:0000256" key="4">
    <source>
        <dbReference type="ARBA" id="ARBA00023239"/>
    </source>
</evidence>
<dbReference type="RefSeq" id="WP_015051115.1">
    <property type="nucleotide sequence ID" value="NC_018870.1"/>
</dbReference>
<dbReference type="UniPathway" id="UPA00379">
    <property type="reaction ID" value="UER00549"/>
</dbReference>
<dbReference type="CDD" id="cd00332">
    <property type="entry name" value="PAL-HAL"/>
    <property type="match status" value="1"/>
</dbReference>
<reference evidence="10 11" key="1">
    <citation type="journal article" date="2012" name="BMC Genomics">
        <title>Genome-guided analysis of physiological and morphological traits of the fermentative acetate oxidizer Thermacetogenium phaeum.</title>
        <authorList>
            <person name="Oehler D."/>
            <person name="Poehlein A."/>
            <person name="Leimbach A."/>
            <person name="Muller N."/>
            <person name="Daniel R."/>
            <person name="Gottschalk G."/>
            <person name="Schink B."/>
        </authorList>
    </citation>
    <scope>NUCLEOTIDE SEQUENCE [LARGE SCALE GENOMIC DNA]</scope>
    <source>
        <strain evidence="11">ATCC BAA-254 / DSM 26808 / PB</strain>
    </source>
</reference>
<dbReference type="EMBL" id="CP003732">
    <property type="protein sequence ID" value="AFV12240.1"/>
    <property type="molecule type" value="Genomic_DNA"/>
</dbReference>
<evidence type="ECO:0000313" key="10">
    <source>
        <dbReference type="EMBL" id="AFV12240.1"/>
    </source>
</evidence>
<evidence type="ECO:0000256" key="3">
    <source>
        <dbReference type="ARBA" id="ARBA00022808"/>
    </source>
</evidence>
<dbReference type="NCBIfam" id="NF006871">
    <property type="entry name" value="PRK09367.1"/>
    <property type="match status" value="1"/>
</dbReference>
<keyword evidence="4 6" id="KW-0456">Lyase</keyword>
<dbReference type="InterPro" id="IPR005921">
    <property type="entry name" value="HutH"/>
</dbReference>
<sequence>MIELNAAGDVVSIDGESLSLDQIIAVACKRAPVVLHVSGKAKLLRSRRVVERLVADGRVVYGVTTGFGKFSDLLVSRDASDALQQNIIMSHSGGVGEPLPVEAVRAMMLLRANSLAKGYSGVRVEVVQLLLDMLNKAVHPVVPCKGSVGASGDLVPLAHIALAMIGLGEVEYQGQKLSSREGLKLAKLHPVQLTAKEGLALINGTQYMSALGCLAVHHALRLYKAANIAAAMTFEALDGIPTAYDPRIQELRPHGGQKNCALMMRRLLDGSELLTRTRHKRVQDAYTLRCIPQVHGASLDAINYVKRVLDVEINSATDNPLILPDTGEVISGGNFHGQPLALPLDFLAMAVSELGSISERRIERLVNPALNNGLPPFLTEEGGLNSGLMILQYTTAALASENKVLAHPASVDSIPTSGNQEDHVSMGSIAARKAVSVIENVRWIVAGEMLAAAQALDFTSHAIGKGSRAASRVIREVVPHWDGDRILYRDLEKVHGLLLDGRIIDEVEKETGELAC</sequence>
<keyword evidence="11" id="KW-1185">Reference proteome</keyword>
<dbReference type="Proteomes" id="UP000000467">
    <property type="component" value="Chromosome"/>
</dbReference>
<organism evidence="10 11">
    <name type="scientific">Thermacetogenium phaeum (strain ATCC BAA-254 / DSM 26808 / PB)</name>
    <dbReference type="NCBI Taxonomy" id="1089553"/>
    <lineage>
        <taxon>Bacteria</taxon>
        <taxon>Bacillati</taxon>
        <taxon>Bacillota</taxon>
        <taxon>Clostridia</taxon>
        <taxon>Thermoanaerobacterales</taxon>
        <taxon>Thermoanaerobacteraceae</taxon>
        <taxon>Thermacetogenium</taxon>
    </lineage>
</organism>
<evidence type="ECO:0000256" key="6">
    <source>
        <dbReference type="HAMAP-Rule" id="MF_00229"/>
    </source>
</evidence>
<dbReference type="InterPro" id="IPR022313">
    <property type="entry name" value="Phe/His_NH3-lyase_AS"/>
</dbReference>
<dbReference type="GO" id="GO:0005737">
    <property type="term" value="C:cytoplasm"/>
    <property type="evidence" value="ECO:0007669"/>
    <property type="project" value="UniProtKB-SubCell"/>
</dbReference>
<dbReference type="InterPro" id="IPR024083">
    <property type="entry name" value="Fumarase/histidase_N"/>
</dbReference>
<evidence type="ECO:0000256" key="8">
    <source>
        <dbReference type="RuleBase" id="RU004479"/>
    </source>
</evidence>
<dbReference type="InterPro" id="IPR001106">
    <property type="entry name" value="Aromatic_Lyase"/>
</dbReference>
<dbReference type="PANTHER" id="PTHR10362">
    <property type="entry name" value="HISTIDINE AMMONIA-LYASE"/>
    <property type="match status" value="1"/>
</dbReference>
<dbReference type="OrthoDB" id="9806955at2"/>
<dbReference type="AlphaFoldDB" id="K4LJV6"/>
<keyword evidence="6" id="KW-0963">Cytoplasm</keyword>
<accession>K4LJV6</accession>
<dbReference type="GO" id="GO:0019556">
    <property type="term" value="P:L-histidine catabolic process to glutamate and formamide"/>
    <property type="evidence" value="ECO:0007669"/>
    <property type="project" value="UniProtKB-UniPathway"/>
</dbReference>
<dbReference type="KEGG" id="tpz:Tph_c20460"/>
<gene>
    <name evidence="6 10" type="primary">hutH</name>
    <name evidence="10" type="ordered locus">Tph_c20460</name>
</gene>
<evidence type="ECO:0000256" key="2">
    <source>
        <dbReference type="ARBA" id="ARBA00012994"/>
    </source>
</evidence>
<comment type="PTM">
    <text evidence="6">Contains an active site 4-methylidene-imidazol-5-one (MIO), which is formed autocatalytically by cyclization and dehydration of residues Ala-Ser-Gly.</text>
</comment>
<feature type="cross-link" description="5-imidazolinone (Ala-Gly)" evidence="6">
    <location>
        <begin position="150"/>
        <end position="152"/>
    </location>
</feature>
<proteinExistence type="inferred from homology"/>
<comment type="catalytic activity">
    <reaction evidence="5 6 8">
        <text>L-histidine = trans-urocanate + NH4(+)</text>
        <dbReference type="Rhea" id="RHEA:21232"/>
        <dbReference type="ChEBI" id="CHEBI:17771"/>
        <dbReference type="ChEBI" id="CHEBI:28938"/>
        <dbReference type="ChEBI" id="CHEBI:57595"/>
        <dbReference type="EC" id="4.3.1.3"/>
    </reaction>
</comment>
<dbReference type="FunFam" id="1.10.275.10:FF:000005">
    <property type="entry name" value="Histidine ammonia-lyase"/>
    <property type="match status" value="1"/>
</dbReference>
<comment type="pathway">
    <text evidence="1 6 8">Amino-acid degradation; L-histidine degradation into L-glutamate; N-formimidoyl-L-glutamate from L-histidine: step 1/3.</text>
</comment>
<dbReference type="GO" id="GO:0019557">
    <property type="term" value="P:L-histidine catabolic process to glutamate and formate"/>
    <property type="evidence" value="ECO:0007669"/>
    <property type="project" value="UniProtKB-UniPathway"/>
</dbReference>
<comment type="subcellular location">
    <subcellularLocation>
        <location evidence="6 9">Cytoplasm</location>
    </subcellularLocation>
</comment>
<dbReference type="SUPFAM" id="SSF48557">
    <property type="entry name" value="L-aspartase-like"/>
    <property type="match status" value="1"/>
</dbReference>
<name>K4LJV6_THEPS</name>
<evidence type="ECO:0000256" key="1">
    <source>
        <dbReference type="ARBA" id="ARBA00005113"/>
    </source>
</evidence>
<dbReference type="PROSITE" id="PS00488">
    <property type="entry name" value="PAL_HISTIDASE"/>
    <property type="match status" value="1"/>
</dbReference>
<dbReference type="eggNOG" id="COG2986">
    <property type="taxonomic scope" value="Bacteria"/>
</dbReference>
<keyword evidence="3 6" id="KW-0369">Histidine metabolism</keyword>
<dbReference type="EC" id="4.3.1.3" evidence="2 6"/>
<dbReference type="Pfam" id="PF00221">
    <property type="entry name" value="Lyase_aromatic"/>
    <property type="match status" value="1"/>
</dbReference>
<dbReference type="Gene3D" id="1.20.200.10">
    <property type="entry name" value="Fumarase/aspartase (Central domain)"/>
    <property type="match status" value="1"/>
</dbReference>
<dbReference type="Gene3D" id="1.10.275.10">
    <property type="entry name" value="Fumarase/aspartase (N-terminal domain)"/>
    <property type="match status" value="1"/>
</dbReference>
<dbReference type="FunFam" id="1.20.200.10:FF:000003">
    <property type="entry name" value="Histidine ammonia-lyase"/>
    <property type="match status" value="1"/>
</dbReference>